<gene>
    <name evidence="1" type="ORF">CVT26_000002</name>
</gene>
<organism evidence="1 2">
    <name type="scientific">Gymnopilus dilepis</name>
    <dbReference type="NCBI Taxonomy" id="231916"/>
    <lineage>
        <taxon>Eukaryota</taxon>
        <taxon>Fungi</taxon>
        <taxon>Dikarya</taxon>
        <taxon>Basidiomycota</taxon>
        <taxon>Agaricomycotina</taxon>
        <taxon>Agaricomycetes</taxon>
        <taxon>Agaricomycetidae</taxon>
        <taxon>Agaricales</taxon>
        <taxon>Agaricineae</taxon>
        <taxon>Hymenogastraceae</taxon>
        <taxon>Gymnopilus</taxon>
    </lineage>
</organism>
<dbReference type="AlphaFoldDB" id="A0A409X5F4"/>
<dbReference type="Proteomes" id="UP000284706">
    <property type="component" value="Unassembled WGS sequence"/>
</dbReference>
<dbReference type="EMBL" id="NHYE01004180">
    <property type="protein sequence ID" value="PPQ85934.1"/>
    <property type="molecule type" value="Genomic_DNA"/>
</dbReference>
<sequence length="125" mass="13407">MAAAADMQQGALEVEGSLEGALEGKGAGAFDLERVLHSLQAMKSEIADIEDEDEKRKMAARVALGLIYGLEGVPVDTPVHRDTEEGGLKFGNLDRGTYITKCNDDGNDELQLAGALQSWDAWLSE</sequence>
<reference evidence="1 2" key="1">
    <citation type="journal article" date="2018" name="Evol. Lett.">
        <title>Horizontal gene cluster transfer increased hallucinogenic mushroom diversity.</title>
        <authorList>
            <person name="Reynolds H.T."/>
            <person name="Vijayakumar V."/>
            <person name="Gluck-Thaler E."/>
            <person name="Korotkin H.B."/>
            <person name="Matheny P.B."/>
            <person name="Slot J.C."/>
        </authorList>
    </citation>
    <scope>NUCLEOTIDE SEQUENCE [LARGE SCALE GENOMIC DNA]</scope>
    <source>
        <strain evidence="1 2">SRW20</strain>
    </source>
</reference>
<proteinExistence type="predicted"/>
<name>A0A409X5F4_9AGAR</name>
<evidence type="ECO:0000313" key="2">
    <source>
        <dbReference type="Proteomes" id="UP000284706"/>
    </source>
</evidence>
<protein>
    <submittedName>
        <fullName evidence="1">Uncharacterized protein</fullName>
    </submittedName>
</protein>
<accession>A0A409X5F4</accession>
<evidence type="ECO:0000313" key="1">
    <source>
        <dbReference type="EMBL" id="PPQ85934.1"/>
    </source>
</evidence>
<dbReference type="OrthoDB" id="10261384at2759"/>
<dbReference type="InParanoid" id="A0A409X5F4"/>
<comment type="caution">
    <text evidence="1">The sequence shown here is derived from an EMBL/GenBank/DDBJ whole genome shotgun (WGS) entry which is preliminary data.</text>
</comment>
<dbReference type="STRING" id="231916.A0A409X5F4"/>
<keyword evidence="2" id="KW-1185">Reference proteome</keyword>